<gene>
    <name evidence="1" type="ORF">HPB48_020948</name>
</gene>
<reference evidence="1 2" key="1">
    <citation type="journal article" date="2020" name="Cell">
        <title>Large-Scale Comparative Analyses of Tick Genomes Elucidate Their Genetic Diversity and Vector Capacities.</title>
        <authorList>
            <consortium name="Tick Genome and Microbiome Consortium (TIGMIC)"/>
            <person name="Jia N."/>
            <person name="Wang J."/>
            <person name="Shi W."/>
            <person name="Du L."/>
            <person name="Sun Y."/>
            <person name="Zhan W."/>
            <person name="Jiang J.F."/>
            <person name="Wang Q."/>
            <person name="Zhang B."/>
            <person name="Ji P."/>
            <person name="Bell-Sakyi L."/>
            <person name="Cui X.M."/>
            <person name="Yuan T.T."/>
            <person name="Jiang B.G."/>
            <person name="Yang W.F."/>
            <person name="Lam T.T."/>
            <person name="Chang Q.C."/>
            <person name="Ding S.J."/>
            <person name="Wang X.J."/>
            <person name="Zhu J.G."/>
            <person name="Ruan X.D."/>
            <person name="Zhao L."/>
            <person name="Wei J.T."/>
            <person name="Ye R.Z."/>
            <person name="Que T.C."/>
            <person name="Du C.H."/>
            <person name="Zhou Y.H."/>
            <person name="Cheng J.X."/>
            <person name="Dai P.F."/>
            <person name="Guo W.B."/>
            <person name="Han X.H."/>
            <person name="Huang E.J."/>
            <person name="Li L.F."/>
            <person name="Wei W."/>
            <person name="Gao Y.C."/>
            <person name="Liu J.Z."/>
            <person name="Shao H.Z."/>
            <person name="Wang X."/>
            <person name="Wang C.C."/>
            <person name="Yang T.C."/>
            <person name="Huo Q.B."/>
            <person name="Li W."/>
            <person name="Chen H.Y."/>
            <person name="Chen S.E."/>
            <person name="Zhou L.G."/>
            <person name="Ni X.B."/>
            <person name="Tian J.H."/>
            <person name="Sheng Y."/>
            <person name="Liu T."/>
            <person name="Pan Y.S."/>
            <person name="Xia L.Y."/>
            <person name="Li J."/>
            <person name="Zhao F."/>
            <person name="Cao W.C."/>
        </authorList>
    </citation>
    <scope>NUCLEOTIDE SEQUENCE [LARGE SCALE GENOMIC DNA]</scope>
    <source>
        <strain evidence="1">HaeL-2018</strain>
    </source>
</reference>
<protein>
    <submittedName>
        <fullName evidence="1">Uncharacterized protein</fullName>
    </submittedName>
</protein>
<sequence>MTPARDTTSICIDLLNISWKELAPSKVANCFWHAGFSRTLVSDPDNNQLNEDWTCSDLHEAVHKITGQEVEGDFETFALADAAAPLVAPTSDVETIDTVVGGPDEDEGSHVKRQLWCRLRECLRLLRNNF</sequence>
<comment type="caution">
    <text evidence="1">The sequence shown here is derived from an EMBL/GenBank/DDBJ whole genome shotgun (WGS) entry which is preliminary data.</text>
</comment>
<evidence type="ECO:0000313" key="1">
    <source>
        <dbReference type="EMBL" id="KAH9374903.1"/>
    </source>
</evidence>
<proteinExistence type="predicted"/>
<dbReference type="VEuPathDB" id="VectorBase:HLOH_053345"/>
<accession>A0A9J6GJV9</accession>
<organism evidence="1 2">
    <name type="scientific">Haemaphysalis longicornis</name>
    <name type="common">Bush tick</name>
    <dbReference type="NCBI Taxonomy" id="44386"/>
    <lineage>
        <taxon>Eukaryota</taxon>
        <taxon>Metazoa</taxon>
        <taxon>Ecdysozoa</taxon>
        <taxon>Arthropoda</taxon>
        <taxon>Chelicerata</taxon>
        <taxon>Arachnida</taxon>
        <taxon>Acari</taxon>
        <taxon>Parasitiformes</taxon>
        <taxon>Ixodida</taxon>
        <taxon>Ixodoidea</taxon>
        <taxon>Ixodidae</taxon>
        <taxon>Haemaphysalinae</taxon>
        <taxon>Haemaphysalis</taxon>
    </lineage>
</organism>
<keyword evidence="2" id="KW-1185">Reference proteome</keyword>
<dbReference type="Proteomes" id="UP000821853">
    <property type="component" value="Chromosome 5"/>
</dbReference>
<name>A0A9J6GJV9_HAELO</name>
<evidence type="ECO:0000313" key="2">
    <source>
        <dbReference type="Proteomes" id="UP000821853"/>
    </source>
</evidence>
<dbReference type="EMBL" id="JABSTR010000007">
    <property type="protein sequence ID" value="KAH9374903.1"/>
    <property type="molecule type" value="Genomic_DNA"/>
</dbReference>
<dbReference type="AlphaFoldDB" id="A0A9J6GJV9"/>